<name>A0A853J9H8_9GAMM</name>
<dbReference type="Gene3D" id="3.10.129.10">
    <property type="entry name" value="Hotdog Thioesterase"/>
    <property type="match status" value="1"/>
</dbReference>
<organism evidence="1 2">
    <name type="scientific">Luteimonas salinisoli</name>
    <dbReference type="NCBI Taxonomy" id="2752307"/>
    <lineage>
        <taxon>Bacteria</taxon>
        <taxon>Pseudomonadati</taxon>
        <taxon>Pseudomonadota</taxon>
        <taxon>Gammaproteobacteria</taxon>
        <taxon>Lysobacterales</taxon>
        <taxon>Lysobacteraceae</taxon>
        <taxon>Luteimonas</taxon>
    </lineage>
</organism>
<reference evidence="1 2" key="1">
    <citation type="submission" date="2020-07" db="EMBL/GenBank/DDBJ databases">
        <title>Luteimonas sp. SJ-92.</title>
        <authorList>
            <person name="Huang X.-X."/>
            <person name="Xu L."/>
            <person name="Sun J.-Q."/>
        </authorList>
    </citation>
    <scope>NUCLEOTIDE SEQUENCE [LARGE SCALE GENOMIC DNA]</scope>
    <source>
        <strain evidence="1 2">SJ-92</strain>
    </source>
</reference>
<dbReference type="Proteomes" id="UP000578091">
    <property type="component" value="Unassembled WGS sequence"/>
</dbReference>
<dbReference type="InterPro" id="IPR029069">
    <property type="entry name" value="HotDog_dom_sf"/>
</dbReference>
<keyword evidence="2" id="KW-1185">Reference proteome</keyword>
<protein>
    <submittedName>
        <fullName evidence="1">DUF4442 domain-containing protein</fullName>
    </submittedName>
</protein>
<dbReference type="SUPFAM" id="SSF54637">
    <property type="entry name" value="Thioesterase/thiol ester dehydrase-isomerase"/>
    <property type="match status" value="1"/>
</dbReference>
<comment type="caution">
    <text evidence="1">The sequence shown here is derived from an EMBL/GenBank/DDBJ whole genome shotgun (WGS) entry which is preliminary data.</text>
</comment>
<gene>
    <name evidence="1" type="ORF">H0E84_03335</name>
</gene>
<dbReference type="EMBL" id="JACCKA010000024">
    <property type="protein sequence ID" value="NZA25404.1"/>
    <property type="molecule type" value="Genomic_DNA"/>
</dbReference>
<accession>A0A853J9H8</accession>
<evidence type="ECO:0000313" key="2">
    <source>
        <dbReference type="Proteomes" id="UP000578091"/>
    </source>
</evidence>
<proteinExistence type="predicted"/>
<dbReference type="InterPro" id="IPR027961">
    <property type="entry name" value="DUF4442"/>
</dbReference>
<dbReference type="Pfam" id="PF14539">
    <property type="entry name" value="DUF4442"/>
    <property type="match status" value="1"/>
</dbReference>
<evidence type="ECO:0000313" key="1">
    <source>
        <dbReference type="EMBL" id="NZA25404.1"/>
    </source>
</evidence>
<sequence length="180" mass="20068">MTSQGTHSHELPRAAAESAAGAHSRLASTFARLTRWPLGRWLFARAVCWRAPYFATIGPRFLVVEHGRCEIEIRDRRRVHNHLGTVHAIALCNLAELAAGVMMEATTPRAMRWIPKGMTVEYLKKAAGTMHAVALPACEVEVRERGYEVPVDVEVCDPAGEPVFRARVAMWTSPRSRDRA</sequence>
<dbReference type="AlphaFoldDB" id="A0A853J9H8"/>
<dbReference type="CDD" id="cd03443">
    <property type="entry name" value="PaaI_thioesterase"/>
    <property type="match status" value="1"/>
</dbReference>